<proteinExistence type="predicted"/>
<dbReference type="SUPFAM" id="SSF52540">
    <property type="entry name" value="P-loop containing nucleoside triphosphate hydrolases"/>
    <property type="match status" value="1"/>
</dbReference>
<dbReference type="OrthoDB" id="5638848at2"/>
<evidence type="ECO:0000313" key="2">
    <source>
        <dbReference type="EMBL" id="KEO72960.1"/>
    </source>
</evidence>
<evidence type="ECO:0000313" key="3">
    <source>
        <dbReference type="Proteomes" id="UP000027821"/>
    </source>
</evidence>
<dbReference type="InterPro" id="IPR038727">
    <property type="entry name" value="NadR/Ttd14_AAA_dom"/>
</dbReference>
<evidence type="ECO:0000259" key="1">
    <source>
        <dbReference type="Pfam" id="PF13521"/>
    </source>
</evidence>
<reference evidence="2 3" key="1">
    <citation type="submission" date="2014-04" db="EMBL/GenBank/DDBJ databases">
        <title>Characterization and application of a salt tolerant electro-active bacterium.</title>
        <authorList>
            <person name="Yang L."/>
            <person name="Wei S."/>
            <person name="Tay Q.X.M."/>
        </authorList>
    </citation>
    <scope>NUCLEOTIDE SEQUENCE [LARGE SCALE GENOMIC DNA]</scope>
    <source>
        <strain evidence="2 3">LY1</strain>
    </source>
</reference>
<accession>A0A074KXL9</accession>
<name>A0A074KXL9_9BACT</name>
<dbReference type="eggNOG" id="COG3911">
    <property type="taxonomic scope" value="Bacteria"/>
</dbReference>
<dbReference type="EMBL" id="JMIH01000023">
    <property type="protein sequence ID" value="KEO72960.1"/>
    <property type="molecule type" value="Genomic_DNA"/>
</dbReference>
<dbReference type="RefSeq" id="WP_035076105.1">
    <property type="nucleotide sequence ID" value="NZ_JMIH01000023.1"/>
</dbReference>
<feature type="domain" description="NadR/Ttd14 AAA" evidence="1">
    <location>
        <begin position="3"/>
        <end position="167"/>
    </location>
</feature>
<dbReference type="STRING" id="1048983.EL17_15185"/>
<dbReference type="AlphaFoldDB" id="A0A074KXL9"/>
<dbReference type="InterPro" id="IPR027417">
    <property type="entry name" value="P-loop_NTPase"/>
</dbReference>
<dbReference type="Proteomes" id="UP000027821">
    <property type="component" value="Unassembled WGS sequence"/>
</dbReference>
<organism evidence="2 3">
    <name type="scientific">Anditalea andensis</name>
    <dbReference type="NCBI Taxonomy" id="1048983"/>
    <lineage>
        <taxon>Bacteria</taxon>
        <taxon>Pseudomonadati</taxon>
        <taxon>Bacteroidota</taxon>
        <taxon>Cytophagia</taxon>
        <taxon>Cytophagales</taxon>
        <taxon>Cytophagaceae</taxon>
        <taxon>Anditalea</taxon>
    </lineage>
</organism>
<dbReference type="Pfam" id="PF13521">
    <property type="entry name" value="AAA_28"/>
    <property type="match status" value="1"/>
</dbReference>
<comment type="caution">
    <text evidence="2">The sequence shown here is derived from an EMBL/GenBank/DDBJ whole genome shotgun (WGS) entry which is preliminary data.</text>
</comment>
<protein>
    <recommendedName>
        <fullName evidence="1">NadR/Ttd14 AAA domain-containing protein</fullName>
    </recommendedName>
</protein>
<keyword evidence="3" id="KW-1185">Reference proteome</keyword>
<gene>
    <name evidence="2" type="ORF">EL17_15185</name>
</gene>
<dbReference type="Gene3D" id="3.40.50.300">
    <property type="entry name" value="P-loop containing nucleotide triphosphate hydrolases"/>
    <property type="match status" value="1"/>
</dbReference>
<sequence length="175" mass="19977">MQKYIITGGPGAGKSTLLNALHQQGYPVSEEVSRVIIIEEHTKAGNCLPWVDLSCFAQKALARMVHNYQHTATTPYTTFFDRGIPDILAYLKDAKHPIAPAYIQAVNDYRYNPLVFLAPPWEEIYVNDSERWQTFEEAAALFHAIKETYLSFNYTLLQLPKTSVEERVNFILSHI</sequence>